<dbReference type="PIRSF" id="PIRSF005461">
    <property type="entry name" value="23S_rRNA_mtase"/>
    <property type="match status" value="1"/>
</dbReference>
<evidence type="ECO:0000256" key="4">
    <source>
        <dbReference type="ARBA" id="ARBA00022691"/>
    </source>
</evidence>
<evidence type="ECO:0000256" key="13">
    <source>
        <dbReference type="SAM" id="MobiDB-lite"/>
    </source>
</evidence>
<evidence type="ECO:0000256" key="9">
    <source>
        <dbReference type="ARBA" id="ARBA00042745"/>
    </source>
</evidence>
<evidence type="ECO:0000256" key="12">
    <source>
        <dbReference type="PIRSR" id="PIRSR005461-1"/>
    </source>
</evidence>
<dbReference type="Pfam" id="PF01728">
    <property type="entry name" value="FtsJ"/>
    <property type="match status" value="1"/>
</dbReference>
<dbReference type="PANTHER" id="PTHR10920:SF18">
    <property type="entry name" value="RRNA METHYLTRANSFERASE 2, MITOCHONDRIAL"/>
    <property type="match status" value="1"/>
</dbReference>
<dbReference type="HAMAP" id="MF_01547">
    <property type="entry name" value="RNA_methyltr_E"/>
    <property type="match status" value="1"/>
</dbReference>
<evidence type="ECO:0000256" key="11">
    <source>
        <dbReference type="HAMAP-Rule" id="MF_01547"/>
    </source>
</evidence>
<evidence type="ECO:0000256" key="8">
    <source>
        <dbReference type="ARBA" id="ARBA00041995"/>
    </source>
</evidence>
<comment type="subcellular location">
    <subcellularLocation>
        <location evidence="11">Cytoplasm</location>
    </subcellularLocation>
</comment>
<dbReference type="InterPro" id="IPR050082">
    <property type="entry name" value="RNA_methyltr_RlmE"/>
</dbReference>
<comment type="catalytic activity">
    <reaction evidence="10 11">
        <text>uridine(2552) in 23S rRNA + S-adenosyl-L-methionine = 2'-O-methyluridine(2552) in 23S rRNA + S-adenosyl-L-homocysteine + H(+)</text>
        <dbReference type="Rhea" id="RHEA:42720"/>
        <dbReference type="Rhea" id="RHEA-COMP:10202"/>
        <dbReference type="Rhea" id="RHEA-COMP:10203"/>
        <dbReference type="ChEBI" id="CHEBI:15378"/>
        <dbReference type="ChEBI" id="CHEBI:57856"/>
        <dbReference type="ChEBI" id="CHEBI:59789"/>
        <dbReference type="ChEBI" id="CHEBI:65315"/>
        <dbReference type="ChEBI" id="CHEBI:74478"/>
        <dbReference type="EC" id="2.1.1.166"/>
    </reaction>
</comment>
<keyword evidence="4 11" id="KW-0949">S-adenosyl-L-methionine</keyword>
<keyword evidence="3 11" id="KW-0808">Transferase</keyword>
<dbReference type="OrthoDB" id="9790080at2"/>
<reference evidence="15 16" key="1">
    <citation type="submission" date="2015-07" db="EMBL/GenBank/DDBJ databases">
        <title>Genome analysis of myxobacterium Chondromyces crocatus Cm c5 reveals a high potential for natural compound synthesis and the genetic basis for the loss of fruiting body formation.</title>
        <authorList>
            <person name="Zaburannyi N."/>
            <person name="Bunk B."/>
            <person name="Maier J."/>
            <person name="Overmann J."/>
            <person name="Mueller R."/>
        </authorList>
    </citation>
    <scope>NUCLEOTIDE SEQUENCE [LARGE SCALE GENOMIC DNA]</scope>
    <source>
        <strain evidence="15 16">Cm c5</strain>
    </source>
</reference>
<comment type="function">
    <text evidence="5 11">Specifically methylates the uridine in position 2552 of 23S rRNA at the 2'-O position of the ribose in the fully assembled 50S ribosomal subunit.</text>
</comment>
<evidence type="ECO:0000256" key="7">
    <source>
        <dbReference type="ARBA" id="ARBA00041129"/>
    </source>
</evidence>
<name>A0A0K1EEQ0_CHOCO</name>
<dbReference type="InterPro" id="IPR029063">
    <property type="entry name" value="SAM-dependent_MTases_sf"/>
</dbReference>
<dbReference type="GO" id="GO:0005737">
    <property type="term" value="C:cytoplasm"/>
    <property type="evidence" value="ECO:0007669"/>
    <property type="project" value="UniProtKB-SubCell"/>
</dbReference>
<feature type="active site" description="Proton acceptor" evidence="11 12">
    <location>
        <position position="155"/>
    </location>
</feature>
<feature type="binding site" evidence="11">
    <location>
        <position position="56"/>
    </location>
    <ligand>
        <name>S-adenosyl-L-methionine</name>
        <dbReference type="ChEBI" id="CHEBI:59789"/>
    </ligand>
</feature>
<dbReference type="EMBL" id="CP012159">
    <property type="protein sequence ID" value="AKT39346.1"/>
    <property type="molecule type" value="Genomic_DNA"/>
</dbReference>
<feature type="binding site" evidence="11">
    <location>
        <position position="94"/>
    </location>
    <ligand>
        <name>S-adenosyl-L-methionine</name>
        <dbReference type="ChEBI" id="CHEBI:59789"/>
    </ligand>
</feature>
<evidence type="ECO:0000256" key="3">
    <source>
        <dbReference type="ARBA" id="ARBA00022679"/>
    </source>
</evidence>
<keyword evidence="11" id="KW-0963">Cytoplasm</keyword>
<dbReference type="GO" id="GO:0008650">
    <property type="term" value="F:rRNA (uridine-2'-O-)-methyltransferase activity"/>
    <property type="evidence" value="ECO:0007669"/>
    <property type="project" value="UniProtKB-UniRule"/>
</dbReference>
<dbReference type="SUPFAM" id="SSF53335">
    <property type="entry name" value="S-adenosyl-L-methionine-dependent methyltransferases"/>
    <property type="match status" value="1"/>
</dbReference>
<proteinExistence type="inferred from homology"/>
<keyword evidence="2 11" id="KW-0489">Methyltransferase</keyword>
<dbReference type="CDD" id="cd02440">
    <property type="entry name" value="AdoMet_MTases"/>
    <property type="match status" value="1"/>
</dbReference>
<dbReference type="RefSeq" id="WP_063796294.1">
    <property type="nucleotide sequence ID" value="NZ_CP012159.1"/>
</dbReference>
<dbReference type="STRING" id="52.CMC5_034930"/>
<dbReference type="PATRIC" id="fig|52.7.peg.3849"/>
<dbReference type="AlphaFoldDB" id="A0A0K1EEQ0"/>
<dbReference type="InterPro" id="IPR002877">
    <property type="entry name" value="RNA_MeTrfase_FtsJ_dom"/>
</dbReference>
<evidence type="ECO:0000256" key="2">
    <source>
        <dbReference type="ARBA" id="ARBA00022603"/>
    </source>
</evidence>
<dbReference type="PANTHER" id="PTHR10920">
    <property type="entry name" value="RIBOSOMAL RNA METHYLTRANSFERASE"/>
    <property type="match status" value="1"/>
</dbReference>
<dbReference type="KEGG" id="ccro:CMC5_034930"/>
<evidence type="ECO:0000256" key="10">
    <source>
        <dbReference type="ARBA" id="ARBA00048970"/>
    </source>
</evidence>
<evidence type="ECO:0000256" key="5">
    <source>
        <dbReference type="ARBA" id="ARBA00037569"/>
    </source>
</evidence>
<sequence>MNRRNKNPYKRPDAKTRQAKAEGYPARSVYKLEEIDRRTRLLRAGQRVLDLGAAPGSWSMYAAQRIGQNGKLLAVDLSPINVSLGPSSQAIQGDALALDNADLALFAPYDVVLSDMAPATTGSKLADQARSFDLFMRAAAVARELLAPGGAFVGKLFMSDDFPKAKAALQQTFTEVRVIRPEGTRSVSSEVFLVGLRKKKLDPPAPAPPPPAAPSPTGG</sequence>
<evidence type="ECO:0000313" key="16">
    <source>
        <dbReference type="Proteomes" id="UP000067626"/>
    </source>
</evidence>
<feature type="region of interest" description="Disordered" evidence="13">
    <location>
        <begin position="199"/>
        <end position="219"/>
    </location>
</feature>
<gene>
    <name evidence="11" type="primary">rlmE</name>
    <name evidence="11" type="synonym">ftsJ</name>
    <name evidence="11" type="synonym">rrmJ</name>
    <name evidence="15" type="ORF">CMC5_034930</name>
</gene>
<keyword evidence="1 11" id="KW-0698">rRNA processing</keyword>
<accession>A0A0K1EEQ0</accession>
<comment type="similarity">
    <text evidence="11">Belongs to the class I-like SAM-binding methyltransferase superfamily. RNA methyltransferase RlmE family.</text>
</comment>
<feature type="binding site" evidence="11">
    <location>
        <position position="115"/>
    </location>
    <ligand>
        <name>S-adenosyl-L-methionine</name>
        <dbReference type="ChEBI" id="CHEBI:59789"/>
    </ligand>
</feature>
<dbReference type="EC" id="2.1.1.166" evidence="6 11"/>
<feature type="region of interest" description="Disordered" evidence="13">
    <location>
        <begin position="1"/>
        <end position="22"/>
    </location>
</feature>
<feature type="domain" description="Ribosomal RNA methyltransferase FtsJ" evidence="14">
    <location>
        <begin position="24"/>
        <end position="198"/>
    </location>
</feature>
<feature type="compositionally biased region" description="Pro residues" evidence="13">
    <location>
        <begin position="203"/>
        <end position="219"/>
    </location>
</feature>
<evidence type="ECO:0000259" key="14">
    <source>
        <dbReference type="Pfam" id="PF01728"/>
    </source>
</evidence>
<feature type="binding site" evidence="11">
    <location>
        <position position="58"/>
    </location>
    <ligand>
        <name>S-adenosyl-L-methionine</name>
        <dbReference type="ChEBI" id="CHEBI:59789"/>
    </ligand>
</feature>
<evidence type="ECO:0000256" key="1">
    <source>
        <dbReference type="ARBA" id="ARBA00022552"/>
    </source>
</evidence>
<feature type="compositionally biased region" description="Basic and acidic residues" evidence="13">
    <location>
        <begin position="10"/>
        <end position="20"/>
    </location>
</feature>
<organism evidence="15 16">
    <name type="scientific">Chondromyces crocatus</name>
    <dbReference type="NCBI Taxonomy" id="52"/>
    <lineage>
        <taxon>Bacteria</taxon>
        <taxon>Pseudomonadati</taxon>
        <taxon>Myxococcota</taxon>
        <taxon>Polyangia</taxon>
        <taxon>Polyangiales</taxon>
        <taxon>Polyangiaceae</taxon>
        <taxon>Chondromyces</taxon>
    </lineage>
</organism>
<feature type="binding site" evidence="11">
    <location>
        <position position="76"/>
    </location>
    <ligand>
        <name>S-adenosyl-L-methionine</name>
        <dbReference type="ChEBI" id="CHEBI:59789"/>
    </ligand>
</feature>
<dbReference type="InterPro" id="IPR015507">
    <property type="entry name" value="rRNA-MeTfrase_E"/>
</dbReference>
<evidence type="ECO:0000313" key="15">
    <source>
        <dbReference type="EMBL" id="AKT39346.1"/>
    </source>
</evidence>
<protein>
    <recommendedName>
        <fullName evidence="7 11">Ribosomal RNA large subunit methyltransferase E</fullName>
        <ecNumber evidence="6 11">2.1.1.166</ecNumber>
    </recommendedName>
    <alternativeName>
        <fullName evidence="9 11">23S rRNA Um2552 methyltransferase</fullName>
    </alternativeName>
    <alternativeName>
        <fullName evidence="8 11">rRNA (uridine-2'-O-)-methyltransferase</fullName>
    </alternativeName>
</protein>
<dbReference type="Proteomes" id="UP000067626">
    <property type="component" value="Chromosome"/>
</dbReference>
<keyword evidence="16" id="KW-1185">Reference proteome</keyword>
<evidence type="ECO:0000256" key="6">
    <source>
        <dbReference type="ARBA" id="ARBA00038861"/>
    </source>
</evidence>
<dbReference type="Gene3D" id="3.40.50.150">
    <property type="entry name" value="Vaccinia Virus protein VP39"/>
    <property type="match status" value="1"/>
</dbReference>